<feature type="transmembrane region" description="Helical" evidence="1">
    <location>
        <begin position="97"/>
        <end position="120"/>
    </location>
</feature>
<organism evidence="2 3">
    <name type="scientific">Rossellomorea oryzaecorticis</name>
    <dbReference type="NCBI Taxonomy" id="1396505"/>
    <lineage>
        <taxon>Bacteria</taxon>
        <taxon>Bacillati</taxon>
        <taxon>Bacillota</taxon>
        <taxon>Bacilli</taxon>
        <taxon>Bacillales</taxon>
        <taxon>Bacillaceae</taxon>
        <taxon>Rossellomorea</taxon>
    </lineage>
</organism>
<name>A0ABU9KAF9_9BACI</name>
<feature type="transmembrane region" description="Helical" evidence="1">
    <location>
        <begin position="12"/>
        <end position="31"/>
    </location>
</feature>
<feature type="transmembrane region" description="Helical" evidence="1">
    <location>
        <begin position="43"/>
        <end position="63"/>
    </location>
</feature>
<evidence type="ECO:0000256" key="1">
    <source>
        <dbReference type="SAM" id="Phobius"/>
    </source>
</evidence>
<reference evidence="2 3" key="1">
    <citation type="submission" date="2024-04" db="EMBL/GenBank/DDBJ databases">
        <title>Bacillus oryzaecorticis sp. nov., a moderately halophilic bacterium isolated from rice husks.</title>
        <authorList>
            <person name="Zhu H.-S."/>
        </authorList>
    </citation>
    <scope>NUCLEOTIDE SEQUENCE [LARGE SCALE GENOMIC DNA]</scope>
    <source>
        <strain evidence="2 3">ZC255</strain>
    </source>
</reference>
<keyword evidence="1" id="KW-1133">Transmembrane helix</keyword>
<dbReference type="EMBL" id="JBBYAF010000018">
    <property type="protein sequence ID" value="MEL3972741.1"/>
    <property type="molecule type" value="Genomic_DNA"/>
</dbReference>
<accession>A0ABU9KAF9</accession>
<keyword evidence="3" id="KW-1185">Reference proteome</keyword>
<proteinExistence type="predicted"/>
<evidence type="ECO:0000313" key="3">
    <source>
        <dbReference type="Proteomes" id="UP001389717"/>
    </source>
</evidence>
<dbReference type="RefSeq" id="WP_341983333.1">
    <property type="nucleotide sequence ID" value="NZ_JBBYAF010000018.1"/>
</dbReference>
<feature type="transmembrane region" description="Helical" evidence="1">
    <location>
        <begin position="147"/>
        <end position="169"/>
    </location>
</feature>
<protein>
    <recommendedName>
        <fullName evidence="4">Beta-carotene 15,15'-monooxygenase</fullName>
    </recommendedName>
</protein>
<keyword evidence="1" id="KW-0472">Membrane</keyword>
<sequence>MVLRETSFSKWAVLLLGIVLMSNVLLYQPFIQEALMIELESGIILGSLLDMVVISPILLYAAFKVSKKQVIGFMIAGLVLARFLVPEQFFAPYTMLLYAGVGFEALLFLAELSLIGYLLWKIPQVRAEMKKEGEGAVFSMLPAAEKIVGSHALIKILISEALLFYYLIFSWRKQPPSHDGCVTMHKKTSALAMNIMIIHAIVIESVGLHWWLHSKWPILSIVLLLLNVYGVFLFIAEISVMRLHPLEVKNGKLYVTQGLMQRIIVPIEYIKKCEWGAALEEQTMTFMYNDLEQTEPQVILHFKEPIEATLFMGRKRSVSSIALRVDDPEKLKQLLR</sequence>
<keyword evidence="1" id="KW-0812">Transmembrane</keyword>
<evidence type="ECO:0008006" key="4">
    <source>
        <dbReference type="Google" id="ProtNLM"/>
    </source>
</evidence>
<comment type="caution">
    <text evidence="2">The sequence shown here is derived from an EMBL/GenBank/DDBJ whole genome shotgun (WGS) entry which is preliminary data.</text>
</comment>
<evidence type="ECO:0000313" key="2">
    <source>
        <dbReference type="EMBL" id="MEL3972741.1"/>
    </source>
</evidence>
<gene>
    <name evidence="2" type="ORF">AAEO50_10655</name>
</gene>
<feature type="transmembrane region" description="Helical" evidence="1">
    <location>
        <begin position="218"/>
        <end position="236"/>
    </location>
</feature>
<feature type="transmembrane region" description="Helical" evidence="1">
    <location>
        <begin position="69"/>
        <end position="85"/>
    </location>
</feature>
<feature type="transmembrane region" description="Helical" evidence="1">
    <location>
        <begin position="190"/>
        <end position="212"/>
    </location>
</feature>
<dbReference type="Proteomes" id="UP001389717">
    <property type="component" value="Unassembled WGS sequence"/>
</dbReference>